<evidence type="ECO:0000256" key="3">
    <source>
        <dbReference type="ARBA" id="ARBA00009370"/>
    </source>
</evidence>
<dbReference type="EC" id="3.4.21.89" evidence="4"/>
<evidence type="ECO:0000259" key="8">
    <source>
        <dbReference type="Pfam" id="PF10502"/>
    </source>
</evidence>
<dbReference type="InterPro" id="IPR019756">
    <property type="entry name" value="Pept_S26A_signal_pept_1_Ser-AS"/>
</dbReference>
<dbReference type="EMBL" id="BAAABM010000007">
    <property type="protein sequence ID" value="GAA0320752.1"/>
    <property type="molecule type" value="Genomic_DNA"/>
</dbReference>
<evidence type="ECO:0000313" key="10">
    <source>
        <dbReference type="Proteomes" id="UP001501822"/>
    </source>
</evidence>
<dbReference type="Gene3D" id="2.10.109.10">
    <property type="entry name" value="Umud Fragment, subunit A"/>
    <property type="match status" value="1"/>
</dbReference>
<dbReference type="PRINTS" id="PR00727">
    <property type="entry name" value="LEADERPTASE"/>
</dbReference>
<dbReference type="SUPFAM" id="SSF51306">
    <property type="entry name" value="LexA/Signal peptidase"/>
    <property type="match status" value="1"/>
</dbReference>
<keyword evidence="6" id="KW-0378">Hydrolase</keyword>
<dbReference type="PANTHER" id="PTHR43390">
    <property type="entry name" value="SIGNAL PEPTIDASE I"/>
    <property type="match status" value="1"/>
</dbReference>
<feature type="domain" description="Peptidase S26" evidence="8">
    <location>
        <begin position="10"/>
        <end position="93"/>
    </location>
</feature>
<evidence type="ECO:0000313" key="9">
    <source>
        <dbReference type="EMBL" id="GAA0320752.1"/>
    </source>
</evidence>
<accession>A0ABN0VZ05</accession>
<evidence type="ECO:0000256" key="6">
    <source>
        <dbReference type="ARBA" id="ARBA00022801"/>
    </source>
</evidence>
<dbReference type="Pfam" id="PF10502">
    <property type="entry name" value="Peptidase_S26"/>
    <property type="match status" value="2"/>
</dbReference>
<evidence type="ECO:0000256" key="5">
    <source>
        <dbReference type="ARBA" id="ARBA00022670"/>
    </source>
</evidence>
<comment type="similarity">
    <text evidence="3">Belongs to the peptidase S26 family.</text>
</comment>
<keyword evidence="5" id="KW-0645">Protease</keyword>
<dbReference type="InterPro" id="IPR036286">
    <property type="entry name" value="LexA/Signal_pep-like_sf"/>
</dbReference>
<feature type="region of interest" description="Disordered" evidence="7">
    <location>
        <begin position="151"/>
        <end position="200"/>
    </location>
</feature>
<proteinExistence type="inferred from homology"/>
<protein>
    <recommendedName>
        <fullName evidence="4">signal peptidase I</fullName>
        <ecNumber evidence="4">3.4.21.89</ecNumber>
    </recommendedName>
</protein>
<reference evidence="9 10" key="1">
    <citation type="journal article" date="2019" name="Int. J. Syst. Evol. Microbiol.">
        <title>The Global Catalogue of Microorganisms (GCM) 10K type strain sequencing project: providing services to taxonomists for standard genome sequencing and annotation.</title>
        <authorList>
            <consortium name="The Broad Institute Genomics Platform"/>
            <consortium name="The Broad Institute Genome Sequencing Center for Infectious Disease"/>
            <person name="Wu L."/>
            <person name="Ma J."/>
        </authorList>
    </citation>
    <scope>NUCLEOTIDE SEQUENCE [LARGE SCALE GENOMIC DNA]</scope>
    <source>
        <strain evidence="9 10">JCM 3146</strain>
    </source>
</reference>
<dbReference type="InterPro" id="IPR019533">
    <property type="entry name" value="Peptidase_S26"/>
</dbReference>
<dbReference type="PANTHER" id="PTHR43390:SF1">
    <property type="entry name" value="CHLOROPLAST PROCESSING PEPTIDASE"/>
    <property type="match status" value="1"/>
</dbReference>
<name>A0ABN0VZ05_9ACTN</name>
<feature type="domain" description="Peptidase S26" evidence="8">
    <location>
        <begin position="108"/>
        <end position="144"/>
    </location>
</feature>
<evidence type="ECO:0000256" key="1">
    <source>
        <dbReference type="ARBA" id="ARBA00000677"/>
    </source>
</evidence>
<comment type="catalytic activity">
    <reaction evidence="1">
        <text>Cleavage of hydrophobic, N-terminal signal or leader sequences from secreted and periplasmic proteins.</text>
        <dbReference type="EC" id="3.4.21.89"/>
    </reaction>
</comment>
<dbReference type="InterPro" id="IPR000223">
    <property type="entry name" value="Pept_S26A_signal_pept_1"/>
</dbReference>
<dbReference type="Proteomes" id="UP001501822">
    <property type="component" value="Unassembled WGS sequence"/>
</dbReference>
<organism evidence="9 10">
    <name type="scientific">Actinoallomurus spadix</name>
    <dbReference type="NCBI Taxonomy" id="79912"/>
    <lineage>
        <taxon>Bacteria</taxon>
        <taxon>Bacillati</taxon>
        <taxon>Actinomycetota</taxon>
        <taxon>Actinomycetes</taxon>
        <taxon>Streptosporangiales</taxon>
        <taxon>Thermomonosporaceae</taxon>
        <taxon>Actinoallomurus</taxon>
    </lineage>
</organism>
<dbReference type="InterPro" id="IPR019758">
    <property type="entry name" value="Pept_S26A_signal_pept_1_CS"/>
</dbReference>
<dbReference type="PROSITE" id="PS00761">
    <property type="entry name" value="SPASE_I_3"/>
    <property type="match status" value="1"/>
</dbReference>
<evidence type="ECO:0000256" key="2">
    <source>
        <dbReference type="ARBA" id="ARBA00004401"/>
    </source>
</evidence>
<dbReference type="PROSITE" id="PS00501">
    <property type="entry name" value="SPASE_I_1"/>
    <property type="match status" value="1"/>
</dbReference>
<comment type="caution">
    <text evidence="9">The sequence shown here is derived from an EMBL/GenBank/DDBJ whole genome shotgun (WGS) entry which is preliminary data.</text>
</comment>
<dbReference type="RefSeq" id="WP_252804448.1">
    <property type="nucleotide sequence ID" value="NZ_BAAABM010000007.1"/>
</dbReference>
<keyword evidence="10" id="KW-1185">Reference proteome</keyword>
<dbReference type="CDD" id="cd06530">
    <property type="entry name" value="S26_SPase_I"/>
    <property type="match status" value="1"/>
</dbReference>
<gene>
    <name evidence="9" type="ORF">GCM10010151_08060</name>
</gene>
<comment type="subcellular location">
    <subcellularLocation>
        <location evidence="2">Cell membrane</location>
        <topology evidence="2">Single-pass type II membrane protein</topology>
    </subcellularLocation>
</comment>
<evidence type="ECO:0000256" key="7">
    <source>
        <dbReference type="SAM" id="MobiDB-lite"/>
    </source>
</evidence>
<feature type="compositionally biased region" description="Gly residues" evidence="7">
    <location>
        <begin position="151"/>
        <end position="172"/>
    </location>
</feature>
<evidence type="ECO:0000256" key="4">
    <source>
        <dbReference type="ARBA" id="ARBA00013208"/>
    </source>
</evidence>
<sequence length="200" mass="20561">MSLVLAVTAPVLAVVAAVLAIRLGLLVTTVDGTSMEPALRPGDRVLVRRTRRVRPGVLVVFEYPDLPSGKVPPPGRDRQYLIKRVVAVPGDRLPAAWADPDVQGIAGAVVPPGSLVVLGDNRAASWDSRHYGFLPRARVVGVAVRRFGSEGGGTGRVAEGGGAGHVGAGGHGAPQAGLADGGRGTGSSRYAAAWRRKDSA</sequence>